<keyword evidence="2" id="KW-1185">Reference proteome</keyword>
<protein>
    <submittedName>
        <fullName evidence="1">Uncharacterized protein</fullName>
    </submittedName>
</protein>
<accession>A0A7K3WXF2</accession>
<sequence>MLRNPTSRSAASVLLRNPALISAALGINPRKAGSKDLRRFVNRHDIKKGNYHKVKTVVLTALPDSIYQLVPRIKIRGYNNYRAYSTATLNIGSTLTR</sequence>
<organism evidence="1 2">
    <name type="scientific">Cryomorpha ignava</name>
    <dbReference type="NCBI Taxonomy" id="101383"/>
    <lineage>
        <taxon>Bacteria</taxon>
        <taxon>Pseudomonadati</taxon>
        <taxon>Bacteroidota</taxon>
        <taxon>Flavobacteriia</taxon>
        <taxon>Flavobacteriales</taxon>
        <taxon>Cryomorphaceae</taxon>
        <taxon>Cryomorpha</taxon>
    </lineage>
</organism>
<dbReference type="EMBL" id="JAAGVY010000048">
    <property type="protein sequence ID" value="NEN25315.1"/>
    <property type="molecule type" value="Genomic_DNA"/>
</dbReference>
<name>A0A7K3WXF2_9FLAO</name>
<evidence type="ECO:0000313" key="1">
    <source>
        <dbReference type="EMBL" id="NEN25315.1"/>
    </source>
</evidence>
<dbReference type="RefSeq" id="WP_163286774.1">
    <property type="nucleotide sequence ID" value="NZ_JAAGVY010000048.1"/>
</dbReference>
<evidence type="ECO:0000313" key="2">
    <source>
        <dbReference type="Proteomes" id="UP000486602"/>
    </source>
</evidence>
<dbReference type="AlphaFoldDB" id="A0A7K3WXF2"/>
<reference evidence="1 2" key="1">
    <citation type="submission" date="2020-02" db="EMBL/GenBank/DDBJ databases">
        <title>Out from the shadows clarifying the taxonomy of the family Cryomorphaceae and related taxa by utilizing the GTDB taxonomic framework.</title>
        <authorList>
            <person name="Bowman J.P."/>
        </authorList>
    </citation>
    <scope>NUCLEOTIDE SEQUENCE [LARGE SCALE GENOMIC DNA]</scope>
    <source>
        <strain evidence="1 2">QSSC 1-22</strain>
    </source>
</reference>
<dbReference type="Proteomes" id="UP000486602">
    <property type="component" value="Unassembled WGS sequence"/>
</dbReference>
<gene>
    <name evidence="1" type="ORF">G3O08_17600</name>
</gene>
<comment type="caution">
    <text evidence="1">The sequence shown here is derived from an EMBL/GenBank/DDBJ whole genome shotgun (WGS) entry which is preliminary data.</text>
</comment>
<proteinExistence type="predicted"/>